<proteinExistence type="predicted"/>
<keyword evidence="1" id="KW-1133">Transmembrane helix</keyword>
<dbReference type="SUPFAM" id="SSF81383">
    <property type="entry name" value="F-box domain"/>
    <property type="match status" value="1"/>
</dbReference>
<keyword evidence="4" id="KW-1185">Reference proteome</keyword>
<dbReference type="InterPro" id="IPR023394">
    <property type="entry name" value="Sec7_C_sf"/>
</dbReference>
<dbReference type="AlphaFoldDB" id="A0A8T0BRZ2"/>
<dbReference type="SMART" id="SM00222">
    <property type="entry name" value="Sec7"/>
    <property type="match status" value="1"/>
</dbReference>
<dbReference type="Gene3D" id="1.10.220.20">
    <property type="match status" value="1"/>
</dbReference>
<dbReference type="InterPro" id="IPR000904">
    <property type="entry name" value="Sec7_dom"/>
</dbReference>
<dbReference type="Proteomes" id="UP000606274">
    <property type="component" value="Unassembled WGS sequence"/>
</dbReference>
<dbReference type="Gene3D" id="1.20.1280.50">
    <property type="match status" value="1"/>
</dbReference>
<dbReference type="GO" id="GO:0032012">
    <property type="term" value="P:regulation of ARF protein signal transduction"/>
    <property type="evidence" value="ECO:0007669"/>
    <property type="project" value="InterPro"/>
</dbReference>
<dbReference type="InterPro" id="IPR035999">
    <property type="entry name" value="Sec7_dom_sf"/>
</dbReference>
<dbReference type="PANTHER" id="PTHR10663:SF372">
    <property type="entry name" value="F-BOX ONLY PROTEIN 8"/>
    <property type="match status" value="1"/>
</dbReference>
<protein>
    <recommendedName>
        <fullName evidence="2">SEC7 domain-containing protein</fullName>
    </recommendedName>
</protein>
<name>A0A8T0BRZ2_SILME</name>
<dbReference type="Gene3D" id="1.10.1000.11">
    <property type="entry name" value="Arf Nucleotide-binding Site Opener,domain 2"/>
    <property type="match status" value="1"/>
</dbReference>
<gene>
    <name evidence="3" type="ORF">HF521_008944</name>
</gene>
<dbReference type="InterPro" id="IPR036047">
    <property type="entry name" value="F-box-like_dom_sf"/>
</dbReference>
<feature type="domain" description="SEC7" evidence="2">
    <location>
        <begin position="129"/>
        <end position="315"/>
    </location>
</feature>
<reference evidence="3" key="1">
    <citation type="submission" date="2020-08" db="EMBL/GenBank/DDBJ databases">
        <title>Chromosome-level assembly of Southern catfish (Silurus meridionalis) provides insights into visual adaptation to the nocturnal and benthic lifestyles.</title>
        <authorList>
            <person name="Zhang Y."/>
            <person name="Wang D."/>
            <person name="Peng Z."/>
        </authorList>
    </citation>
    <scope>NUCLEOTIDE SEQUENCE</scope>
    <source>
        <strain evidence="3">SWU-2019-XX</strain>
        <tissue evidence="3">Muscle</tissue>
    </source>
</reference>
<dbReference type="SUPFAM" id="SSF48425">
    <property type="entry name" value="Sec7 domain"/>
    <property type="match status" value="1"/>
</dbReference>
<dbReference type="PANTHER" id="PTHR10663">
    <property type="entry name" value="GUANYL-NUCLEOTIDE EXCHANGE FACTOR"/>
    <property type="match status" value="1"/>
</dbReference>
<evidence type="ECO:0000313" key="3">
    <source>
        <dbReference type="EMBL" id="KAF7710072.1"/>
    </source>
</evidence>
<dbReference type="CDD" id="cd00171">
    <property type="entry name" value="Sec7"/>
    <property type="match status" value="1"/>
</dbReference>
<dbReference type="InterPro" id="IPR048003">
    <property type="entry name" value="FBXO8_F-box"/>
</dbReference>
<keyword evidence="1" id="KW-0472">Membrane</keyword>
<feature type="transmembrane region" description="Helical" evidence="1">
    <location>
        <begin position="381"/>
        <end position="404"/>
    </location>
</feature>
<evidence type="ECO:0000313" key="4">
    <source>
        <dbReference type="Proteomes" id="UP000606274"/>
    </source>
</evidence>
<accession>A0A8T0BRZ2</accession>
<evidence type="ECO:0000256" key="1">
    <source>
        <dbReference type="SAM" id="Phobius"/>
    </source>
</evidence>
<dbReference type="Pfam" id="PF12937">
    <property type="entry name" value="F-box-like"/>
    <property type="match status" value="1"/>
</dbReference>
<comment type="caution">
    <text evidence="3">The sequence shown here is derived from an EMBL/GenBank/DDBJ whole genome shotgun (WGS) entry which is preliminary data.</text>
</comment>
<evidence type="ECO:0000259" key="2">
    <source>
        <dbReference type="PROSITE" id="PS50190"/>
    </source>
</evidence>
<dbReference type="EMBL" id="JABFDY010000002">
    <property type="protein sequence ID" value="KAF7710072.1"/>
    <property type="molecule type" value="Genomic_DNA"/>
</dbReference>
<keyword evidence="1" id="KW-0812">Transmembrane</keyword>
<dbReference type="InterPro" id="IPR001810">
    <property type="entry name" value="F-box_dom"/>
</dbReference>
<dbReference type="Pfam" id="PF01369">
    <property type="entry name" value="Sec7"/>
    <property type="match status" value="1"/>
</dbReference>
<dbReference type="GO" id="GO:0005085">
    <property type="term" value="F:guanyl-nucleotide exchange factor activity"/>
    <property type="evidence" value="ECO:0007669"/>
    <property type="project" value="InterPro"/>
</dbReference>
<organism evidence="3 4">
    <name type="scientific">Silurus meridionalis</name>
    <name type="common">Southern catfish</name>
    <name type="synonym">Silurus soldatovi meridionalis</name>
    <dbReference type="NCBI Taxonomy" id="175797"/>
    <lineage>
        <taxon>Eukaryota</taxon>
        <taxon>Metazoa</taxon>
        <taxon>Chordata</taxon>
        <taxon>Craniata</taxon>
        <taxon>Vertebrata</taxon>
        <taxon>Euteleostomi</taxon>
        <taxon>Actinopterygii</taxon>
        <taxon>Neopterygii</taxon>
        <taxon>Teleostei</taxon>
        <taxon>Ostariophysi</taxon>
        <taxon>Siluriformes</taxon>
        <taxon>Siluridae</taxon>
        <taxon>Silurus</taxon>
    </lineage>
</organism>
<sequence length="422" mass="49116">MGQGLWRVARNQQLQQEYSEQCFLQRSERRRRMTELLNETPPHSRRVPQCHADIGHLLRMRKAKEEQGFIDLDMLPPELSITILSYLNATDLCLASCVWQDLGNDEYLWQGLCKSTWGHCSIYNRLLPPGFSYRKLYMQLDEGSLTFNANPEEGIAYLMSKSILLDHPKEIAKFIFYTRTLNWKMLRIYLDERRDVLDELVTLHNFSNQFLPNALRDFFRHIHAPEERGEYLETLITKFSHRFCACNPALVRDVGLTPDAVYVLCYSLILLSIDLSSPHVKNKMSKREFIRNTRRAAQNISEDFVGHLRLARRTRFFCNPSVLVRCLTPRCVCVASKVSPTHTHTHTHTHTPSSCLYIPSLLLLCCSSAAEEHFNPRKSFYLSYCIYFLSLSLSLFLFLFLSFLSGFMHIRRSSTVVPIVML</sequence>
<dbReference type="CDD" id="cd22088">
    <property type="entry name" value="F-box_FBXO8"/>
    <property type="match status" value="1"/>
</dbReference>
<dbReference type="PROSITE" id="PS50190">
    <property type="entry name" value="SEC7"/>
    <property type="match status" value="1"/>
</dbReference>